<comment type="cofactor">
    <cofactor evidence="2">
        <name>FAD</name>
        <dbReference type="ChEBI" id="CHEBI:57692"/>
    </cofactor>
</comment>
<keyword evidence="2 3" id="KW-0274">FAD</keyword>
<evidence type="ECO:0000259" key="6">
    <source>
        <dbReference type="PROSITE" id="PS00623"/>
    </source>
</evidence>
<dbReference type="SUPFAM" id="SSF51905">
    <property type="entry name" value="FAD/NAD(P)-binding domain"/>
    <property type="match status" value="1"/>
</dbReference>
<evidence type="ECO:0000256" key="2">
    <source>
        <dbReference type="PIRSR" id="PIRSR000137-2"/>
    </source>
</evidence>
<sequence length="631" mass="70938">MLRLCVLFAVVCYAFGSKSETWPFELADRFIEQFDSNVNELRNLANNYHREESTTLRLEENTLTEAIEDPTHYDFIIVGGGTSGSVLANRLSEVPEWKILLLEAGGVETKATRVPKNWELLRNTHFNWGFRTTPQNYSCLAMTDHKCTIPSGRALGGTSTINSMVYTRGNPLDYDIWADLGNKGWCWSDVLPFFKKIEDANFEPFDKKLHHRGGLQHLQHPQHLTHLSEHILESAKELDIEAVDYNGKHQLGASIPQLSTDCGQRFSASSAYLECAEKRKNLVIQPLAQVLKILISTHTKEVKGVQYLHDGKVFVAKAKKEVILAAGAINTAKILLLSGIGPKDECEKHSIDLVKDLHVGLNLNVRPTFLGLDFLYKEHEVPHKSEHELYEEYLKHGKGPLTSPGVEGLLFLNTGVSKEHPEYPDIELQVVSKSHPKIEDYNWMKISKVHYDSIWKPLEDHHYVKMLVTLNHPASKGVLKLHTTNPLDYPIIEPHFLTDEDEVDYHTLLAGIHKAIKLSHTKAFGKTGLIINHHPIHGCDSIEFGTDSYWECAVKYLVVPTEDVSGTARMGPATDHEAVVDNQLKVHGIHKLRVADASILPVSITGNLMGVSMMIGEKAAHMIIEDWTTDH</sequence>
<protein>
    <recommendedName>
        <fullName evidence="6">Glucose-methanol-choline oxidoreductase N-terminal domain-containing protein</fullName>
    </recommendedName>
</protein>
<accession>A0AA38J151</accession>
<evidence type="ECO:0000256" key="1">
    <source>
        <dbReference type="ARBA" id="ARBA00010790"/>
    </source>
</evidence>
<feature type="binding site" evidence="2">
    <location>
        <begin position="162"/>
        <end position="165"/>
    </location>
    <ligand>
        <name>FAD</name>
        <dbReference type="ChEBI" id="CHEBI:57692"/>
    </ligand>
</feature>
<reference evidence="7" key="1">
    <citation type="journal article" date="2023" name="G3 (Bethesda)">
        <title>Whole genome assemblies of Zophobas morio and Tenebrio molitor.</title>
        <authorList>
            <person name="Kaur S."/>
            <person name="Stinson S.A."/>
            <person name="diCenzo G.C."/>
        </authorList>
    </citation>
    <scope>NUCLEOTIDE SEQUENCE</scope>
    <source>
        <strain evidence="7">QUZm001</strain>
    </source>
</reference>
<feature type="domain" description="Glucose-methanol-choline oxidoreductase N-terminal" evidence="6">
    <location>
        <begin position="152"/>
        <end position="175"/>
    </location>
</feature>
<evidence type="ECO:0000256" key="4">
    <source>
        <dbReference type="SAM" id="Coils"/>
    </source>
</evidence>
<feature type="binding site" evidence="2">
    <location>
        <begin position="82"/>
        <end position="83"/>
    </location>
    <ligand>
        <name>FAD</name>
        <dbReference type="ChEBI" id="CHEBI:57692"/>
    </ligand>
</feature>
<dbReference type="GO" id="GO:0050660">
    <property type="term" value="F:flavin adenine dinucleotide binding"/>
    <property type="evidence" value="ECO:0007669"/>
    <property type="project" value="InterPro"/>
</dbReference>
<dbReference type="Pfam" id="PF05199">
    <property type="entry name" value="GMC_oxred_C"/>
    <property type="match status" value="1"/>
</dbReference>
<dbReference type="Proteomes" id="UP001168821">
    <property type="component" value="Unassembled WGS sequence"/>
</dbReference>
<dbReference type="InterPro" id="IPR007867">
    <property type="entry name" value="GMC_OxRtase_C"/>
</dbReference>
<evidence type="ECO:0000256" key="5">
    <source>
        <dbReference type="SAM" id="SignalP"/>
    </source>
</evidence>
<dbReference type="Gene3D" id="3.50.50.60">
    <property type="entry name" value="FAD/NAD(P)-binding domain"/>
    <property type="match status" value="1"/>
</dbReference>
<gene>
    <name evidence="7" type="ORF">Zmor_008398</name>
</gene>
<comment type="caution">
    <text evidence="7">The sequence shown here is derived from an EMBL/GenBank/DDBJ whole genome shotgun (WGS) entry which is preliminary data.</text>
</comment>
<feature type="signal peptide" evidence="5">
    <location>
        <begin position="1"/>
        <end position="16"/>
    </location>
</feature>
<dbReference type="PROSITE" id="PS00623">
    <property type="entry name" value="GMC_OXRED_1"/>
    <property type="match status" value="1"/>
</dbReference>
<proteinExistence type="inferred from homology"/>
<dbReference type="GO" id="GO:0016614">
    <property type="term" value="F:oxidoreductase activity, acting on CH-OH group of donors"/>
    <property type="evidence" value="ECO:0007669"/>
    <property type="project" value="InterPro"/>
</dbReference>
<feature type="chain" id="PRO_5041314385" description="Glucose-methanol-choline oxidoreductase N-terminal domain-containing protein" evidence="5">
    <location>
        <begin position="17"/>
        <end position="631"/>
    </location>
</feature>
<dbReference type="PIRSF" id="PIRSF000137">
    <property type="entry name" value="Alcohol_oxidase"/>
    <property type="match status" value="1"/>
</dbReference>
<organism evidence="7 8">
    <name type="scientific">Zophobas morio</name>
    <dbReference type="NCBI Taxonomy" id="2755281"/>
    <lineage>
        <taxon>Eukaryota</taxon>
        <taxon>Metazoa</taxon>
        <taxon>Ecdysozoa</taxon>
        <taxon>Arthropoda</taxon>
        <taxon>Hexapoda</taxon>
        <taxon>Insecta</taxon>
        <taxon>Pterygota</taxon>
        <taxon>Neoptera</taxon>
        <taxon>Endopterygota</taxon>
        <taxon>Coleoptera</taxon>
        <taxon>Polyphaga</taxon>
        <taxon>Cucujiformia</taxon>
        <taxon>Tenebrionidae</taxon>
        <taxon>Zophobas</taxon>
    </lineage>
</organism>
<dbReference type="InterPro" id="IPR000172">
    <property type="entry name" value="GMC_OxRdtase_N"/>
</dbReference>
<feature type="coiled-coil region" evidence="4">
    <location>
        <begin position="31"/>
        <end position="61"/>
    </location>
</feature>
<dbReference type="EMBL" id="JALNTZ010000002">
    <property type="protein sequence ID" value="KAJ3664211.1"/>
    <property type="molecule type" value="Genomic_DNA"/>
</dbReference>
<dbReference type="InterPro" id="IPR012132">
    <property type="entry name" value="GMC_OxRdtase"/>
</dbReference>
<evidence type="ECO:0000256" key="3">
    <source>
        <dbReference type="RuleBase" id="RU003968"/>
    </source>
</evidence>
<dbReference type="Pfam" id="PF00732">
    <property type="entry name" value="GMC_oxred_N"/>
    <property type="match status" value="1"/>
</dbReference>
<dbReference type="PANTHER" id="PTHR11552">
    <property type="entry name" value="GLUCOSE-METHANOL-CHOLINE GMC OXIDOREDUCTASE"/>
    <property type="match status" value="1"/>
</dbReference>
<evidence type="ECO:0000313" key="7">
    <source>
        <dbReference type="EMBL" id="KAJ3664211.1"/>
    </source>
</evidence>
<feature type="binding site" evidence="2">
    <location>
        <position position="290"/>
    </location>
    <ligand>
        <name>FAD</name>
        <dbReference type="ChEBI" id="CHEBI:57692"/>
    </ligand>
</feature>
<keyword evidence="8" id="KW-1185">Reference proteome</keyword>
<evidence type="ECO:0000313" key="8">
    <source>
        <dbReference type="Proteomes" id="UP001168821"/>
    </source>
</evidence>
<dbReference type="InterPro" id="IPR036188">
    <property type="entry name" value="FAD/NAD-bd_sf"/>
</dbReference>
<feature type="binding site" evidence="2">
    <location>
        <position position="158"/>
    </location>
    <ligand>
        <name>FAD</name>
        <dbReference type="ChEBI" id="CHEBI:57692"/>
    </ligand>
</feature>
<comment type="similarity">
    <text evidence="1 3">Belongs to the GMC oxidoreductase family.</text>
</comment>
<dbReference type="Gene3D" id="3.30.560.10">
    <property type="entry name" value="Glucose Oxidase, domain 3"/>
    <property type="match status" value="1"/>
</dbReference>
<keyword evidence="4" id="KW-0175">Coiled coil</keyword>
<keyword evidence="5" id="KW-0732">Signal</keyword>
<dbReference type="AlphaFoldDB" id="A0AA38J151"/>
<name>A0AA38J151_9CUCU</name>
<dbReference type="PANTHER" id="PTHR11552:SF158">
    <property type="entry name" value="GH23626P-RELATED"/>
    <property type="match status" value="1"/>
</dbReference>
<dbReference type="SUPFAM" id="SSF54373">
    <property type="entry name" value="FAD-linked reductases, C-terminal domain"/>
    <property type="match status" value="1"/>
</dbReference>
<keyword evidence="3" id="KW-0285">Flavoprotein</keyword>